<dbReference type="AlphaFoldDB" id="A0A4Q0ZH24"/>
<organism evidence="2 3">
    <name type="scientific">Arcobacter cloacae</name>
    <dbReference type="NCBI Taxonomy" id="1054034"/>
    <lineage>
        <taxon>Bacteria</taxon>
        <taxon>Pseudomonadati</taxon>
        <taxon>Campylobacterota</taxon>
        <taxon>Epsilonproteobacteria</taxon>
        <taxon>Campylobacterales</taxon>
        <taxon>Arcobacteraceae</taxon>
        <taxon>Arcobacter</taxon>
    </lineage>
</organism>
<feature type="chain" id="PRO_5020875025" evidence="1">
    <location>
        <begin position="23"/>
        <end position="440"/>
    </location>
</feature>
<dbReference type="OrthoDB" id="9766710at2"/>
<dbReference type="SUPFAM" id="SSF81901">
    <property type="entry name" value="HCP-like"/>
    <property type="match status" value="1"/>
</dbReference>
<accession>A0A4Q0ZH24</accession>
<name>A0A4Q0ZH24_9BACT</name>
<feature type="signal peptide" evidence="1">
    <location>
        <begin position="1"/>
        <end position="22"/>
    </location>
</feature>
<comment type="caution">
    <text evidence="2">The sequence shown here is derived from an EMBL/GenBank/DDBJ whole genome shotgun (WGS) entry which is preliminary data.</text>
</comment>
<sequence>MPSYKKSLVFCLLLSIFTGCSVKDATLDNKDKQIVFKKVELKNFDLEDLFIMYAIESENQRMYYNAKELYLNLFENTNNYEYLVKHLTLATQLKEFSLVKENASKYMMEDIKEEEIILRLYTFSLFKLQEKQKSILNAEKLISKYKNDINYELLGSIYLEDKNFLKAYEAFSNAFLLNNSSNTLLTLTNIQFFSLHQKEEAIKKLENYIEQNEYNFNLSLQLLTFYEKDESKQRLTDLLKRMFVYYKNSDNQLLLNKTKTLFLKYLVNDDVNLLISFWEENGEEDDILLNLYGMTNQSSKAYKLLNKLYINSDNMDYLAQQAILEFEMAQDKKTVLNEVISKFEKVLQTLDNHVYQNYLAYILIDFDLDVKKGLLLVSKALEKEPSNVAYIDTLAWGEYKLNNCKSAYYYMKQVVDEIGLEDEEIKLHWEKIKECNSDFR</sequence>
<dbReference type="EMBL" id="PDJZ01000021">
    <property type="protein sequence ID" value="RXJ82916.1"/>
    <property type="molecule type" value="Genomic_DNA"/>
</dbReference>
<reference evidence="2 3" key="1">
    <citation type="submission" date="2017-10" db="EMBL/GenBank/DDBJ databases">
        <title>Genomics of the genus Arcobacter.</title>
        <authorList>
            <person name="Perez-Cataluna A."/>
            <person name="Figueras M.J."/>
        </authorList>
    </citation>
    <scope>NUCLEOTIDE SEQUENCE [LARGE SCALE GENOMIC DNA]</scope>
    <source>
        <strain evidence="2 3">F26</strain>
    </source>
</reference>
<dbReference type="Proteomes" id="UP000290870">
    <property type="component" value="Unassembled WGS sequence"/>
</dbReference>
<protein>
    <submittedName>
        <fullName evidence="2">Uncharacterized protein</fullName>
    </submittedName>
</protein>
<evidence type="ECO:0000313" key="3">
    <source>
        <dbReference type="Proteomes" id="UP000290870"/>
    </source>
</evidence>
<evidence type="ECO:0000256" key="1">
    <source>
        <dbReference type="SAM" id="SignalP"/>
    </source>
</evidence>
<gene>
    <name evidence="2" type="ORF">CRU90_11970</name>
</gene>
<evidence type="ECO:0000313" key="2">
    <source>
        <dbReference type="EMBL" id="RXJ82916.1"/>
    </source>
</evidence>
<keyword evidence="1" id="KW-0732">Signal</keyword>
<proteinExistence type="predicted"/>
<dbReference type="PROSITE" id="PS51257">
    <property type="entry name" value="PROKAR_LIPOPROTEIN"/>
    <property type="match status" value="1"/>
</dbReference>